<comment type="subcellular location">
    <subcellularLocation>
        <location evidence="1">Cell membrane</location>
        <topology evidence="1">Multi-pass membrane protein</topology>
    </subcellularLocation>
</comment>
<keyword evidence="5 7" id="KW-1133">Transmembrane helix</keyword>
<proteinExistence type="inferred from homology"/>
<keyword evidence="6 7" id="KW-0472">Membrane</keyword>
<feature type="transmembrane region" description="Helical" evidence="7">
    <location>
        <begin position="41"/>
        <end position="58"/>
    </location>
</feature>
<keyword evidence="4 7" id="KW-0812">Transmembrane</keyword>
<organism evidence="8 9">
    <name type="scientific">Pseudomaricurvus hydrocarbonicus</name>
    <dbReference type="NCBI Taxonomy" id="1470433"/>
    <lineage>
        <taxon>Bacteria</taxon>
        <taxon>Pseudomonadati</taxon>
        <taxon>Pseudomonadota</taxon>
        <taxon>Gammaproteobacteria</taxon>
        <taxon>Cellvibrionales</taxon>
        <taxon>Cellvibrionaceae</taxon>
        <taxon>Pseudomaricurvus</taxon>
    </lineage>
</organism>
<dbReference type="PANTHER" id="PTHR30250">
    <property type="entry name" value="PST FAMILY PREDICTED COLANIC ACID TRANSPORTER"/>
    <property type="match status" value="1"/>
</dbReference>
<feature type="transmembrane region" description="Helical" evidence="7">
    <location>
        <begin position="446"/>
        <end position="467"/>
    </location>
</feature>
<feature type="transmembrane region" description="Helical" evidence="7">
    <location>
        <begin position="146"/>
        <end position="165"/>
    </location>
</feature>
<evidence type="ECO:0000256" key="4">
    <source>
        <dbReference type="ARBA" id="ARBA00022692"/>
    </source>
</evidence>
<name>A0A9E5JTP3_9GAMM</name>
<evidence type="ECO:0000313" key="8">
    <source>
        <dbReference type="EMBL" id="NHO65104.1"/>
    </source>
</evidence>
<evidence type="ECO:0000256" key="1">
    <source>
        <dbReference type="ARBA" id="ARBA00004651"/>
    </source>
</evidence>
<evidence type="ECO:0000256" key="6">
    <source>
        <dbReference type="ARBA" id="ARBA00023136"/>
    </source>
</evidence>
<evidence type="ECO:0000256" key="7">
    <source>
        <dbReference type="SAM" id="Phobius"/>
    </source>
</evidence>
<feature type="transmembrane region" description="Helical" evidence="7">
    <location>
        <begin position="114"/>
        <end position="134"/>
    </location>
</feature>
<sequence length="479" mass="52920">MNFKAQAVSGVKWTTLSTLIITLLQFIQLFIIARLLDPEDFGLMAIIMVVIGFAQAFQDMGISSAIIQRQELSHSQLSSLYWLNLASGVVLCLIVITISPLVANFYNDPRITNLMAILSSVFILVAVGNQYRILCQKEMDFSTLEIINVSSSFAGLVVAVVSAVQGLGILALVYAMLTQAGLASLLFLWIGLYRYHKPSLVYQHSELKGFYSFGFYQVGERCINYIATNADKMLIGKLVGMNATGFYNLAWNLIIFPVSKVNPIINKVAFPIYSKIQNNTAALSRYYTFNVKALSIITIPILAFLFFFSHEIVQIVYGEGWDTTATLLPILALVGILRALGNPGGALILALGWANVGFWWNLLWALCIVAALTTALIISPTPQTAAYTLLGLSLTLGTCWHILVAKISKFNYWPIARYFLKIFAVVMTIGWLGSLIVKAVDLNSPLLRVLIGGFVCGTVYIAYLLLFEKSILNSLRRET</sequence>
<evidence type="ECO:0000256" key="5">
    <source>
        <dbReference type="ARBA" id="ARBA00022989"/>
    </source>
</evidence>
<dbReference type="GO" id="GO:0005886">
    <property type="term" value="C:plasma membrane"/>
    <property type="evidence" value="ECO:0007669"/>
    <property type="project" value="UniProtKB-SubCell"/>
</dbReference>
<feature type="transmembrane region" description="Helical" evidence="7">
    <location>
        <begin position="171"/>
        <end position="193"/>
    </location>
</feature>
<keyword evidence="9" id="KW-1185">Reference proteome</keyword>
<dbReference type="NCBIfam" id="NF007773">
    <property type="entry name" value="PRK10459.1"/>
    <property type="match status" value="1"/>
</dbReference>
<evidence type="ECO:0000256" key="3">
    <source>
        <dbReference type="ARBA" id="ARBA00022475"/>
    </source>
</evidence>
<feature type="transmembrane region" description="Helical" evidence="7">
    <location>
        <begin position="358"/>
        <end position="378"/>
    </location>
</feature>
<feature type="transmembrane region" description="Helical" evidence="7">
    <location>
        <begin position="418"/>
        <end position="440"/>
    </location>
</feature>
<reference evidence="8" key="1">
    <citation type="submission" date="2020-03" db="EMBL/GenBank/DDBJ databases">
        <authorList>
            <person name="Guo F."/>
        </authorList>
    </citation>
    <scope>NUCLEOTIDE SEQUENCE</scope>
    <source>
        <strain evidence="8">JCM 30134</strain>
    </source>
</reference>
<comment type="caution">
    <text evidence="8">The sequence shown here is derived from an EMBL/GenBank/DDBJ whole genome shotgun (WGS) entry which is preliminary data.</text>
</comment>
<dbReference type="CDD" id="cd13127">
    <property type="entry name" value="MATE_tuaB_like"/>
    <property type="match status" value="1"/>
</dbReference>
<feature type="transmembrane region" description="Helical" evidence="7">
    <location>
        <begin position="289"/>
        <end position="308"/>
    </location>
</feature>
<feature type="transmembrane region" description="Helical" evidence="7">
    <location>
        <begin position="384"/>
        <end position="406"/>
    </location>
</feature>
<feature type="transmembrane region" description="Helical" evidence="7">
    <location>
        <begin position="328"/>
        <end position="351"/>
    </location>
</feature>
<dbReference type="AlphaFoldDB" id="A0A9E5JTP3"/>
<gene>
    <name evidence="8" type="ORF">G8770_06060</name>
</gene>
<feature type="transmembrane region" description="Helical" evidence="7">
    <location>
        <begin position="79"/>
        <end position="102"/>
    </location>
</feature>
<dbReference type="EMBL" id="JAAONZ010000003">
    <property type="protein sequence ID" value="NHO65104.1"/>
    <property type="molecule type" value="Genomic_DNA"/>
</dbReference>
<dbReference type="Pfam" id="PF13440">
    <property type="entry name" value="Polysacc_synt_3"/>
    <property type="match status" value="1"/>
</dbReference>
<dbReference type="Proteomes" id="UP000787472">
    <property type="component" value="Unassembled WGS sequence"/>
</dbReference>
<dbReference type="InterPro" id="IPR050833">
    <property type="entry name" value="Poly_Biosynth_Transport"/>
</dbReference>
<dbReference type="RefSeq" id="WP_167183256.1">
    <property type="nucleotide sequence ID" value="NZ_JAAONZ010000003.1"/>
</dbReference>
<accession>A0A9E5JTP3</accession>
<evidence type="ECO:0000256" key="2">
    <source>
        <dbReference type="ARBA" id="ARBA00007430"/>
    </source>
</evidence>
<comment type="similarity">
    <text evidence="2">Belongs to the polysaccharide synthase family.</text>
</comment>
<feature type="transmembrane region" description="Helical" evidence="7">
    <location>
        <begin position="12"/>
        <end position="35"/>
    </location>
</feature>
<evidence type="ECO:0000313" key="9">
    <source>
        <dbReference type="Proteomes" id="UP000787472"/>
    </source>
</evidence>
<dbReference type="PANTHER" id="PTHR30250:SF10">
    <property type="entry name" value="LIPOPOLYSACCHARIDE BIOSYNTHESIS PROTEIN WZXC"/>
    <property type="match status" value="1"/>
</dbReference>
<keyword evidence="3" id="KW-1003">Cell membrane</keyword>
<protein>
    <submittedName>
        <fullName evidence="8">MOP flippase family protein</fullName>
    </submittedName>
</protein>